<evidence type="ECO:0000256" key="12">
    <source>
        <dbReference type="ARBA" id="ARBA00022824"/>
    </source>
</evidence>
<dbReference type="GO" id="GO:0046872">
    <property type="term" value="F:metal ion binding"/>
    <property type="evidence" value="ECO:0007669"/>
    <property type="project" value="UniProtKB-KW"/>
</dbReference>
<evidence type="ECO:0000256" key="14">
    <source>
        <dbReference type="ARBA" id="ARBA00023034"/>
    </source>
</evidence>
<evidence type="ECO:0000256" key="10">
    <source>
        <dbReference type="ARBA" id="ARBA00022729"/>
    </source>
</evidence>
<dbReference type="Pfam" id="PF04389">
    <property type="entry name" value="Peptidase_M28"/>
    <property type="match status" value="1"/>
</dbReference>
<evidence type="ECO:0000313" key="24">
    <source>
        <dbReference type="Proteomes" id="UP000559626"/>
    </source>
</evidence>
<evidence type="ECO:0000256" key="11">
    <source>
        <dbReference type="ARBA" id="ARBA00022801"/>
    </source>
</evidence>
<evidence type="ECO:0000256" key="7">
    <source>
        <dbReference type="ARBA" id="ARBA00022645"/>
    </source>
</evidence>
<dbReference type="GO" id="GO:0070573">
    <property type="term" value="F:metallodipeptidase activity"/>
    <property type="evidence" value="ECO:0007669"/>
    <property type="project" value="InterPro"/>
</dbReference>
<keyword evidence="13" id="KW-0862">Zinc</keyword>
<dbReference type="EMBL" id="JABBGH010000001">
    <property type="protein sequence ID" value="NML64196.1"/>
    <property type="molecule type" value="Genomic_DNA"/>
</dbReference>
<keyword evidence="18" id="KW-0458">Lysosome</keyword>
<comment type="subcellular location">
    <subcellularLocation>
        <location evidence="1">Endoplasmic reticulum</location>
    </subcellularLocation>
    <subcellularLocation>
        <location evidence="3">Golgi apparatus</location>
    </subcellularLocation>
    <subcellularLocation>
        <location evidence="2">Lysosome</location>
    </subcellularLocation>
    <subcellularLocation>
        <location evidence="4">Secreted</location>
    </subcellularLocation>
</comment>
<gene>
    <name evidence="23" type="ORF">HHL22_03160</name>
</gene>
<evidence type="ECO:0000256" key="9">
    <source>
        <dbReference type="ARBA" id="ARBA00022723"/>
    </source>
</evidence>
<dbReference type="PANTHER" id="PTHR12053:SF3">
    <property type="entry name" value="CARBOXYPEPTIDASE Q"/>
    <property type="match status" value="1"/>
</dbReference>
<protein>
    <recommendedName>
        <fullName evidence="5">Carboxypeptidase Q</fullName>
    </recommendedName>
    <alternativeName>
        <fullName evidence="20">Plasma glutamate carboxypeptidase</fullName>
    </alternativeName>
</protein>
<dbReference type="GO" id="GO:0005764">
    <property type="term" value="C:lysosome"/>
    <property type="evidence" value="ECO:0007669"/>
    <property type="project" value="UniProtKB-SubCell"/>
</dbReference>
<evidence type="ECO:0000256" key="16">
    <source>
        <dbReference type="ARBA" id="ARBA00023145"/>
    </source>
</evidence>
<dbReference type="GO" id="GO:0004180">
    <property type="term" value="F:carboxypeptidase activity"/>
    <property type="evidence" value="ECO:0007669"/>
    <property type="project" value="UniProtKB-KW"/>
</dbReference>
<evidence type="ECO:0000256" key="18">
    <source>
        <dbReference type="ARBA" id="ARBA00023228"/>
    </source>
</evidence>
<evidence type="ECO:0000259" key="22">
    <source>
        <dbReference type="Pfam" id="PF04389"/>
    </source>
</evidence>
<evidence type="ECO:0000256" key="4">
    <source>
        <dbReference type="ARBA" id="ARBA00004613"/>
    </source>
</evidence>
<keyword evidence="12" id="KW-0256">Endoplasmic reticulum</keyword>
<keyword evidence="9" id="KW-0479">Metal-binding</keyword>
<feature type="domain" description="Peptidase M28" evidence="22">
    <location>
        <begin position="272"/>
        <end position="460"/>
    </location>
</feature>
<evidence type="ECO:0000313" key="23">
    <source>
        <dbReference type="EMBL" id="NML64196.1"/>
    </source>
</evidence>
<organism evidence="23 24">
    <name type="scientific">Hymenobacter polaris</name>
    <dbReference type="NCBI Taxonomy" id="2682546"/>
    <lineage>
        <taxon>Bacteria</taxon>
        <taxon>Pseudomonadati</taxon>
        <taxon>Bacteroidota</taxon>
        <taxon>Cytophagia</taxon>
        <taxon>Cytophagales</taxon>
        <taxon>Hymenobacteraceae</taxon>
        <taxon>Hymenobacter</taxon>
    </lineage>
</organism>
<evidence type="ECO:0000256" key="20">
    <source>
        <dbReference type="ARBA" id="ARBA00033328"/>
    </source>
</evidence>
<evidence type="ECO:0000256" key="15">
    <source>
        <dbReference type="ARBA" id="ARBA00023049"/>
    </source>
</evidence>
<keyword evidence="10 21" id="KW-0732">Signal</keyword>
<name>A0A7Y0AB95_9BACT</name>
<evidence type="ECO:0000256" key="6">
    <source>
        <dbReference type="ARBA" id="ARBA00022525"/>
    </source>
</evidence>
<accession>A0A7Y0AB95</accession>
<dbReference type="GO" id="GO:0006508">
    <property type="term" value="P:proteolysis"/>
    <property type="evidence" value="ECO:0007669"/>
    <property type="project" value="UniProtKB-KW"/>
</dbReference>
<keyword evidence="15" id="KW-0482">Metalloprotease</keyword>
<keyword evidence="11 23" id="KW-0378">Hydrolase</keyword>
<keyword evidence="7" id="KW-0121">Carboxypeptidase</keyword>
<dbReference type="PANTHER" id="PTHR12053">
    <property type="entry name" value="PROTEASE FAMILY M28 PLASMA GLUTAMATE CARBOXYPEPTIDASE-RELATED"/>
    <property type="match status" value="1"/>
</dbReference>
<keyword evidence="24" id="KW-1185">Reference proteome</keyword>
<proteinExistence type="predicted"/>
<evidence type="ECO:0000256" key="13">
    <source>
        <dbReference type="ARBA" id="ARBA00022833"/>
    </source>
</evidence>
<dbReference type="InterPro" id="IPR007484">
    <property type="entry name" value="Peptidase_M28"/>
</dbReference>
<dbReference type="Gene3D" id="3.50.30.30">
    <property type="match status" value="1"/>
</dbReference>
<keyword evidence="16" id="KW-0865">Zymogen</keyword>
<feature type="signal peptide" evidence="21">
    <location>
        <begin position="1"/>
        <end position="21"/>
    </location>
</feature>
<evidence type="ECO:0000256" key="21">
    <source>
        <dbReference type="SAM" id="SignalP"/>
    </source>
</evidence>
<evidence type="ECO:0000256" key="3">
    <source>
        <dbReference type="ARBA" id="ARBA00004555"/>
    </source>
</evidence>
<feature type="chain" id="PRO_5031425382" description="Carboxypeptidase Q" evidence="21">
    <location>
        <begin position="22"/>
        <end position="471"/>
    </location>
</feature>
<keyword evidence="6" id="KW-0964">Secreted</keyword>
<dbReference type="SUPFAM" id="SSF53187">
    <property type="entry name" value="Zn-dependent exopeptidases"/>
    <property type="match status" value="1"/>
</dbReference>
<evidence type="ECO:0000256" key="2">
    <source>
        <dbReference type="ARBA" id="ARBA00004371"/>
    </source>
</evidence>
<keyword evidence="8" id="KW-0645">Protease</keyword>
<comment type="subunit">
    <text evidence="19">Homodimer. The monomeric form is inactive while the homodimer is active.</text>
</comment>
<evidence type="ECO:0000256" key="5">
    <source>
        <dbReference type="ARBA" id="ARBA00014116"/>
    </source>
</evidence>
<dbReference type="GO" id="GO:0005576">
    <property type="term" value="C:extracellular region"/>
    <property type="evidence" value="ECO:0007669"/>
    <property type="project" value="UniProtKB-SubCell"/>
</dbReference>
<reference evidence="23 24" key="1">
    <citation type="submission" date="2020-04" db="EMBL/GenBank/DDBJ databases">
        <title>Hymenobacter polaris sp. nov., isolated from Arctic soil.</title>
        <authorList>
            <person name="Dahal R.H."/>
        </authorList>
    </citation>
    <scope>NUCLEOTIDE SEQUENCE [LARGE SCALE GENOMIC DNA]</scope>
    <source>
        <strain evidence="23 24">RP-2-7</strain>
    </source>
</reference>
<evidence type="ECO:0000256" key="8">
    <source>
        <dbReference type="ARBA" id="ARBA00022670"/>
    </source>
</evidence>
<evidence type="ECO:0000256" key="19">
    <source>
        <dbReference type="ARBA" id="ARBA00025833"/>
    </source>
</evidence>
<dbReference type="RefSeq" id="WP_169529510.1">
    <property type="nucleotide sequence ID" value="NZ_JABBGH010000001.1"/>
</dbReference>
<dbReference type="Proteomes" id="UP000559626">
    <property type="component" value="Unassembled WGS sequence"/>
</dbReference>
<sequence>MRLLSSLLLAGGLLALGPASAQMAQSAAATNTADSLAIRKIYDEALLRGQSYENLRYLCEQIGPRLAGSAGAAKAVEWGKLTMEKAGCYDRVYLQECQVPHWVRGAKEKALVFGNKGKGLPLAVCALGGSVATPGSKPLRAGVIEVKSLAELKALPDAAVRGKFVFFNRPFNDAYIEQGRAYGEAGDQRRAGPAEAGRRGAVGALVRSLTSARDNYPHTGTTQYGDTPTQVPGAALSTLGADQLSQLLQADPKLEVELTMSCQTLPDVTSYNVVGEIKGATHPEQIVTVGGHLDSWDLAQGAHDDGTGVVQSMEALRLLKAAGLRPERTVRTVLFMNEENGTRGGEKYAQLAQQNHETHLAAIESDGGGFTPRGFTAETAPANLRKVAAWQPLLAPYLAGQLTPGHAGTDVEPLVAAVHPTALFGYKCDSQRYFDIHHTAADTFDKVNRRELELGGAAMASLIYLLGKYGL</sequence>
<keyword evidence="14" id="KW-0333">Golgi apparatus</keyword>
<evidence type="ECO:0000256" key="1">
    <source>
        <dbReference type="ARBA" id="ARBA00004240"/>
    </source>
</evidence>
<dbReference type="AlphaFoldDB" id="A0A7Y0AB95"/>
<comment type="caution">
    <text evidence="23">The sequence shown here is derived from an EMBL/GenBank/DDBJ whole genome shotgun (WGS) entry which is preliminary data.</text>
</comment>
<keyword evidence="17" id="KW-0325">Glycoprotein</keyword>
<evidence type="ECO:0000256" key="17">
    <source>
        <dbReference type="ARBA" id="ARBA00023180"/>
    </source>
</evidence>
<dbReference type="InterPro" id="IPR039866">
    <property type="entry name" value="CPQ"/>
</dbReference>
<dbReference type="Gene3D" id="3.40.630.10">
    <property type="entry name" value="Zn peptidases"/>
    <property type="match status" value="1"/>
</dbReference>